<evidence type="ECO:0000256" key="1">
    <source>
        <dbReference type="ARBA" id="ARBA00011028"/>
    </source>
</evidence>
<dbReference type="SUPFAM" id="SSF53807">
    <property type="entry name" value="Helical backbone' metal receptor"/>
    <property type="match status" value="1"/>
</dbReference>
<dbReference type="PRINTS" id="PR00691">
    <property type="entry name" value="ADHESINB"/>
</dbReference>
<reference evidence="6 7" key="1">
    <citation type="submission" date="2020-08" db="EMBL/GenBank/DDBJ databases">
        <title>Genome public.</title>
        <authorList>
            <person name="Liu C."/>
            <person name="Sun Q."/>
        </authorList>
    </citation>
    <scope>NUCLEOTIDE SEQUENCE [LARGE SCALE GENOMIC DNA]</scope>
    <source>
        <strain evidence="6 7">BX1</strain>
    </source>
</reference>
<evidence type="ECO:0000313" key="7">
    <source>
        <dbReference type="Proteomes" id="UP000658131"/>
    </source>
</evidence>
<organism evidence="6 7">
    <name type="scientific">Yanshouia hominis</name>
    <dbReference type="NCBI Taxonomy" id="2763673"/>
    <lineage>
        <taxon>Bacteria</taxon>
        <taxon>Bacillati</taxon>
        <taxon>Bacillota</taxon>
        <taxon>Clostridia</taxon>
        <taxon>Eubacteriales</taxon>
        <taxon>Oscillospiraceae</taxon>
        <taxon>Yanshouia</taxon>
    </lineage>
</organism>
<dbReference type="PRINTS" id="PR00690">
    <property type="entry name" value="ADHESNFAMILY"/>
</dbReference>
<dbReference type="Gene3D" id="3.40.50.1980">
    <property type="entry name" value="Nitrogenase molybdenum iron protein domain"/>
    <property type="match status" value="2"/>
</dbReference>
<keyword evidence="2 4" id="KW-0813">Transport</keyword>
<dbReference type="PANTHER" id="PTHR42953:SF3">
    <property type="entry name" value="HIGH-AFFINITY ZINC UPTAKE SYSTEM PROTEIN ZNUA"/>
    <property type="match status" value="1"/>
</dbReference>
<dbReference type="RefSeq" id="WP_262399201.1">
    <property type="nucleotide sequence ID" value="NZ_JACRTB010000005.1"/>
</dbReference>
<comment type="similarity">
    <text evidence="1 4">Belongs to the bacterial solute-binding protein 9 family.</text>
</comment>
<dbReference type="EMBL" id="JACRTB010000005">
    <property type="protein sequence ID" value="MBC8575577.1"/>
    <property type="molecule type" value="Genomic_DNA"/>
</dbReference>
<comment type="caution">
    <text evidence="6">The sequence shown here is derived from an EMBL/GenBank/DDBJ whole genome shotgun (WGS) entry which is preliminary data.</text>
</comment>
<dbReference type="PANTHER" id="PTHR42953">
    <property type="entry name" value="HIGH-AFFINITY ZINC UPTAKE SYSTEM PROTEIN ZNUA-RELATED"/>
    <property type="match status" value="1"/>
</dbReference>
<gene>
    <name evidence="6" type="ORF">H8717_04000</name>
</gene>
<accession>A0ABR7NIC7</accession>
<keyword evidence="3 5" id="KW-0732">Signal</keyword>
<evidence type="ECO:0000256" key="2">
    <source>
        <dbReference type="ARBA" id="ARBA00022448"/>
    </source>
</evidence>
<protein>
    <submittedName>
        <fullName evidence="6">Zinc ABC transporter substrate-binding protein</fullName>
    </submittedName>
</protein>
<dbReference type="InterPro" id="IPR006128">
    <property type="entry name" value="Lipoprotein_PsaA-like"/>
</dbReference>
<feature type="chain" id="PRO_5046618993" evidence="5">
    <location>
        <begin position="26"/>
        <end position="308"/>
    </location>
</feature>
<dbReference type="PROSITE" id="PS51257">
    <property type="entry name" value="PROKAR_LIPOPROTEIN"/>
    <property type="match status" value="1"/>
</dbReference>
<evidence type="ECO:0000313" key="6">
    <source>
        <dbReference type="EMBL" id="MBC8575577.1"/>
    </source>
</evidence>
<dbReference type="Proteomes" id="UP000658131">
    <property type="component" value="Unassembled WGS sequence"/>
</dbReference>
<name>A0ABR7NIC7_9FIRM</name>
<feature type="signal peptide" evidence="5">
    <location>
        <begin position="1"/>
        <end position="25"/>
    </location>
</feature>
<evidence type="ECO:0000256" key="5">
    <source>
        <dbReference type="SAM" id="SignalP"/>
    </source>
</evidence>
<evidence type="ECO:0000256" key="4">
    <source>
        <dbReference type="RuleBase" id="RU003512"/>
    </source>
</evidence>
<dbReference type="InterPro" id="IPR006129">
    <property type="entry name" value="AdhesinB"/>
</dbReference>
<dbReference type="InterPro" id="IPR006127">
    <property type="entry name" value="ZnuA-like"/>
</dbReference>
<dbReference type="Pfam" id="PF01297">
    <property type="entry name" value="ZnuA"/>
    <property type="match status" value="1"/>
</dbReference>
<dbReference type="InterPro" id="IPR050492">
    <property type="entry name" value="Bact_metal-bind_prot9"/>
</dbReference>
<sequence>MIKRILAALCAAALLALTGCAPAPAASSPAGKEKLTVYATLFPQYDFAREIAGDRAKITLLLPPGVESHSFEPTPADIAGISKSDLLLYTGDAMEPWAAKLIAGDLPDTVRAVDLSQGVALLAEEHEEEGHAHPFDPHIWTSPVNAMIMVRTVVSALCEADPEGAEAYRANGERYLAELESLDGEIRAVVSQAKRRELVFGGRFAFHYFTAEYGLTAYSAYDSCSEETEPSAKAVSEVIGRVREDHLPAVYYEELTDPKVARSIAQETGAKLLLLHSCHNLSKDELAAGESYLSLMKRNAQNLREGLN</sequence>
<keyword evidence="7" id="KW-1185">Reference proteome</keyword>
<proteinExistence type="inferred from homology"/>
<evidence type="ECO:0000256" key="3">
    <source>
        <dbReference type="ARBA" id="ARBA00022729"/>
    </source>
</evidence>